<accession>A0ABV1ABX3</accession>
<evidence type="ECO:0000313" key="1">
    <source>
        <dbReference type="EMBL" id="MEQ2315136.1"/>
    </source>
</evidence>
<gene>
    <name evidence="1" type="ORF">AMECASPLE_019069</name>
</gene>
<keyword evidence="2" id="KW-1185">Reference proteome</keyword>
<evidence type="ECO:0000313" key="2">
    <source>
        <dbReference type="Proteomes" id="UP001469553"/>
    </source>
</evidence>
<organism evidence="1 2">
    <name type="scientific">Ameca splendens</name>
    <dbReference type="NCBI Taxonomy" id="208324"/>
    <lineage>
        <taxon>Eukaryota</taxon>
        <taxon>Metazoa</taxon>
        <taxon>Chordata</taxon>
        <taxon>Craniata</taxon>
        <taxon>Vertebrata</taxon>
        <taxon>Euteleostomi</taxon>
        <taxon>Actinopterygii</taxon>
        <taxon>Neopterygii</taxon>
        <taxon>Teleostei</taxon>
        <taxon>Neoteleostei</taxon>
        <taxon>Acanthomorphata</taxon>
        <taxon>Ovalentaria</taxon>
        <taxon>Atherinomorphae</taxon>
        <taxon>Cyprinodontiformes</taxon>
        <taxon>Goodeidae</taxon>
        <taxon>Ameca</taxon>
    </lineage>
</organism>
<protein>
    <submittedName>
        <fullName evidence="1">Uncharacterized protein</fullName>
    </submittedName>
</protein>
<sequence>MHPAVGSCPLPLRDPSSLLHHSPLLFCRRALNTMLLPARVKEREQGMLKKKSGVAKRLAWTEKKVMCPFHSATGCHSLHCPHFFVGIADGGDSHPKCTLFFYFTSLWFGPPVPVSIPV</sequence>
<comment type="caution">
    <text evidence="1">The sequence shown here is derived from an EMBL/GenBank/DDBJ whole genome shotgun (WGS) entry which is preliminary data.</text>
</comment>
<dbReference type="EMBL" id="JAHRIP010086156">
    <property type="protein sequence ID" value="MEQ2315136.1"/>
    <property type="molecule type" value="Genomic_DNA"/>
</dbReference>
<dbReference type="Proteomes" id="UP001469553">
    <property type="component" value="Unassembled WGS sequence"/>
</dbReference>
<reference evidence="1 2" key="1">
    <citation type="submission" date="2021-06" db="EMBL/GenBank/DDBJ databases">
        <authorList>
            <person name="Palmer J.M."/>
        </authorList>
    </citation>
    <scope>NUCLEOTIDE SEQUENCE [LARGE SCALE GENOMIC DNA]</scope>
    <source>
        <strain evidence="1 2">AS_MEX2019</strain>
        <tissue evidence="1">Muscle</tissue>
    </source>
</reference>
<name>A0ABV1ABX3_9TELE</name>
<proteinExistence type="predicted"/>